<dbReference type="AlphaFoldDB" id="A0A0D6R649"/>
<comment type="similarity">
    <text evidence="2 6">Belongs to the Mediator complex subunit 10 family.</text>
</comment>
<feature type="region of interest" description="Disordered" evidence="7">
    <location>
        <begin position="1"/>
        <end position="22"/>
    </location>
</feature>
<evidence type="ECO:0000256" key="2">
    <source>
        <dbReference type="ARBA" id="ARBA00005389"/>
    </source>
</evidence>
<keyword evidence="5 6" id="KW-0539">Nucleus</keyword>
<comment type="function">
    <text evidence="6">Component of the Mediator complex, a coactivator involved in the regulated transcription of nearly all RNA polymerase II-dependent genes. Mediator functions as a bridge to convey information from gene-specific regulatory proteins to the basal RNA polymerase II transcription machinery. Mediator is recruited to promoters by direct interactions with regulatory proteins and serves as a scaffold for the assembly of a functional preinitiation complex with RNA polymerase II and the general transcription factors.</text>
</comment>
<organism evidence="8">
    <name type="scientific">Araucaria cunninghamii</name>
    <name type="common">Hoop pine</name>
    <name type="synonym">Moreton Bay pine</name>
    <dbReference type="NCBI Taxonomy" id="56994"/>
    <lineage>
        <taxon>Eukaryota</taxon>
        <taxon>Viridiplantae</taxon>
        <taxon>Streptophyta</taxon>
        <taxon>Embryophyta</taxon>
        <taxon>Tracheophyta</taxon>
        <taxon>Spermatophyta</taxon>
        <taxon>Pinopsida</taxon>
        <taxon>Pinidae</taxon>
        <taxon>Conifers II</taxon>
        <taxon>Araucariales</taxon>
        <taxon>Araucariaceae</taxon>
        <taxon>Araucaria</taxon>
    </lineage>
</organism>
<evidence type="ECO:0000256" key="6">
    <source>
        <dbReference type="RuleBase" id="RU364146"/>
    </source>
</evidence>
<sequence>MESQNPGQSTGNGGAPTDVKPSLDPVLKSIQKSLGILHQLHCTVSSFTVNSQLTLLERVNSLVCEFDEMQKAAQNCDIQVPLEVAMLIDEGKNPDEFTKEIINKCIQRNQTTKGKSEAFKNLRKQLLEELEQTFPDEIEAYRELRSVSSAEAKKQLQAQQGLPNGDVKIKTEH</sequence>
<keyword evidence="3 6" id="KW-0805">Transcription regulation</keyword>
<evidence type="ECO:0000256" key="1">
    <source>
        <dbReference type="ARBA" id="ARBA00004123"/>
    </source>
</evidence>
<dbReference type="GO" id="GO:0003712">
    <property type="term" value="F:transcription coregulator activity"/>
    <property type="evidence" value="ECO:0007669"/>
    <property type="project" value="InterPro"/>
</dbReference>
<dbReference type="GO" id="GO:0016592">
    <property type="term" value="C:mediator complex"/>
    <property type="evidence" value="ECO:0007669"/>
    <property type="project" value="InterPro"/>
</dbReference>
<feature type="region of interest" description="Disordered" evidence="7">
    <location>
        <begin position="152"/>
        <end position="173"/>
    </location>
</feature>
<dbReference type="Pfam" id="PF09748">
    <property type="entry name" value="Med10"/>
    <property type="match status" value="1"/>
</dbReference>
<evidence type="ECO:0000256" key="3">
    <source>
        <dbReference type="ARBA" id="ARBA00023015"/>
    </source>
</evidence>
<comment type="subunit">
    <text evidence="6">Component of the Mediator complex.</text>
</comment>
<dbReference type="EMBL" id="GCKF01002367">
    <property type="protein sequence ID" value="JAG99317.1"/>
    <property type="molecule type" value="Transcribed_RNA"/>
</dbReference>
<evidence type="ECO:0000256" key="7">
    <source>
        <dbReference type="SAM" id="MobiDB-lite"/>
    </source>
</evidence>
<dbReference type="PANTHER" id="PTHR13345">
    <property type="entry name" value="MEDIATOR OF RNA POLYMERASE II TRANSCRIPTION SUBUNIT 10"/>
    <property type="match status" value="1"/>
</dbReference>
<proteinExistence type="inferred from homology"/>
<name>A0A0D6R649_ARACU</name>
<evidence type="ECO:0000256" key="4">
    <source>
        <dbReference type="ARBA" id="ARBA00023163"/>
    </source>
</evidence>
<gene>
    <name evidence="6" type="primary">MED10</name>
</gene>
<keyword evidence="4 6" id="KW-0804">Transcription</keyword>
<evidence type="ECO:0000313" key="8">
    <source>
        <dbReference type="EMBL" id="JAG99317.1"/>
    </source>
</evidence>
<reference evidence="8" key="1">
    <citation type="submission" date="2015-03" db="EMBL/GenBank/DDBJ databases">
        <title>A transcriptome of Araucaria cunninghamii, an australian fine timber species.</title>
        <authorList>
            <person name="Jing Yi C.J.Y."/>
            <person name="Yin San L.Y.S."/>
            <person name="Abdul Karim S.S."/>
            <person name="Wan Azmi N.N."/>
            <person name="Hercus R.R."/>
            <person name="Croft L.L."/>
        </authorList>
    </citation>
    <scope>NUCLEOTIDE SEQUENCE</scope>
    <source>
        <strain evidence="8">MI0301</strain>
        <tissue evidence="8">Leaf</tissue>
    </source>
</reference>
<evidence type="ECO:0000256" key="5">
    <source>
        <dbReference type="ARBA" id="ARBA00023242"/>
    </source>
</evidence>
<keyword evidence="6" id="KW-0010">Activator</keyword>
<dbReference type="PANTHER" id="PTHR13345:SF14">
    <property type="entry name" value="MEDIATOR OF RNA POLYMERASE II TRANSCRIPTION SUBUNIT 10A-RELATED"/>
    <property type="match status" value="1"/>
</dbReference>
<accession>A0A0D6R649</accession>
<comment type="subcellular location">
    <subcellularLocation>
        <location evidence="1 6">Nucleus</location>
    </subcellularLocation>
</comment>
<protein>
    <recommendedName>
        <fullName evidence="6">Mediator of RNA polymerase II transcription subunit 10</fullName>
    </recommendedName>
    <alternativeName>
        <fullName evidence="6">Mediator complex subunit 10</fullName>
    </alternativeName>
</protein>
<dbReference type="GO" id="GO:0045944">
    <property type="term" value="P:positive regulation of transcription by RNA polymerase II"/>
    <property type="evidence" value="ECO:0007669"/>
    <property type="project" value="TreeGrafter"/>
</dbReference>
<dbReference type="InterPro" id="IPR019145">
    <property type="entry name" value="Mediator_Med10"/>
</dbReference>